<organism evidence="2 3">
    <name type="scientific">Aspergillus sclerotioniger CBS 115572</name>
    <dbReference type="NCBI Taxonomy" id="1450535"/>
    <lineage>
        <taxon>Eukaryota</taxon>
        <taxon>Fungi</taxon>
        <taxon>Dikarya</taxon>
        <taxon>Ascomycota</taxon>
        <taxon>Pezizomycotina</taxon>
        <taxon>Eurotiomycetes</taxon>
        <taxon>Eurotiomycetidae</taxon>
        <taxon>Eurotiales</taxon>
        <taxon>Aspergillaceae</taxon>
        <taxon>Aspergillus</taxon>
        <taxon>Aspergillus subgen. Circumdati</taxon>
    </lineage>
</organism>
<evidence type="ECO:0000313" key="3">
    <source>
        <dbReference type="Proteomes" id="UP000246702"/>
    </source>
</evidence>
<comment type="caution">
    <text evidence="2">The sequence shown here is derived from an EMBL/GenBank/DDBJ whole genome shotgun (WGS) entry which is preliminary data.</text>
</comment>
<dbReference type="RefSeq" id="XP_025470284.1">
    <property type="nucleotide sequence ID" value="XM_025607071.1"/>
</dbReference>
<dbReference type="AlphaFoldDB" id="A0A317X4L9"/>
<evidence type="ECO:0000313" key="2">
    <source>
        <dbReference type="EMBL" id="PWY93523.1"/>
    </source>
</evidence>
<feature type="compositionally biased region" description="Polar residues" evidence="1">
    <location>
        <begin position="1"/>
        <end position="12"/>
    </location>
</feature>
<dbReference type="EMBL" id="MSFK01000006">
    <property type="protein sequence ID" value="PWY93523.1"/>
    <property type="molecule type" value="Genomic_DNA"/>
</dbReference>
<gene>
    <name evidence="2" type="ORF">BO94DRAFT_345998</name>
</gene>
<sequence length="150" mass="16564">MDHSSLDSTISSPMLPPILRPNEGIAGGCEVDRTRVEITAQRETDKGAIGRHKMGRQEVEMAMVNRSQTRSSAERQDRCHGGLIKQAPAGRSSVPYRIARHSKLFGWRMKIQGATGRALRQPLRGSQGGLECDSDCDSNCSWSCRCPLIR</sequence>
<dbReference type="OrthoDB" id="10636583at2759"/>
<proteinExistence type="predicted"/>
<accession>A0A317X4L9</accession>
<evidence type="ECO:0000256" key="1">
    <source>
        <dbReference type="SAM" id="MobiDB-lite"/>
    </source>
</evidence>
<protein>
    <submittedName>
        <fullName evidence="2">Uncharacterized protein</fullName>
    </submittedName>
</protein>
<name>A0A317X4L9_9EURO</name>
<keyword evidence="3" id="KW-1185">Reference proteome</keyword>
<feature type="region of interest" description="Disordered" evidence="1">
    <location>
        <begin position="65"/>
        <end position="87"/>
    </location>
</feature>
<reference evidence="2 3" key="1">
    <citation type="submission" date="2016-12" db="EMBL/GenBank/DDBJ databases">
        <title>The genomes of Aspergillus section Nigri reveals drivers in fungal speciation.</title>
        <authorList>
            <consortium name="DOE Joint Genome Institute"/>
            <person name="Vesth T.C."/>
            <person name="Nybo J."/>
            <person name="Theobald S."/>
            <person name="Brandl J."/>
            <person name="Frisvad J.C."/>
            <person name="Nielsen K.F."/>
            <person name="Lyhne E.K."/>
            <person name="Kogle M.E."/>
            <person name="Kuo A."/>
            <person name="Riley R."/>
            <person name="Clum A."/>
            <person name="Nolan M."/>
            <person name="Lipzen A."/>
            <person name="Salamov A."/>
            <person name="Henrissat B."/>
            <person name="Wiebenga A."/>
            <person name="De Vries R.P."/>
            <person name="Grigoriev I.V."/>
            <person name="Mortensen U.H."/>
            <person name="Andersen M.R."/>
            <person name="Baker S.E."/>
        </authorList>
    </citation>
    <scope>NUCLEOTIDE SEQUENCE [LARGE SCALE GENOMIC DNA]</scope>
    <source>
        <strain evidence="2 3">CBS 115572</strain>
    </source>
</reference>
<feature type="region of interest" description="Disordered" evidence="1">
    <location>
        <begin position="1"/>
        <end position="23"/>
    </location>
</feature>
<dbReference type="Proteomes" id="UP000246702">
    <property type="component" value="Unassembled WGS sequence"/>
</dbReference>
<dbReference type="GeneID" id="37109214"/>